<sequence length="72" mass="8165">MTVKVKKSDPPETKEILAEAITRIGEGFDALQKSGLNKKAIIILIQAETRLSQRDIRTVLDALPRLRGWYCR</sequence>
<organism evidence="1 2">
    <name type="scientific">Methyloceanibacter caenitepidi</name>
    <dbReference type="NCBI Taxonomy" id="1384459"/>
    <lineage>
        <taxon>Bacteria</taxon>
        <taxon>Pseudomonadati</taxon>
        <taxon>Pseudomonadota</taxon>
        <taxon>Alphaproteobacteria</taxon>
        <taxon>Hyphomicrobiales</taxon>
        <taxon>Hyphomicrobiaceae</taxon>
        <taxon>Methyloceanibacter</taxon>
    </lineage>
</organism>
<dbReference type="KEGG" id="mcg:GL4_0607"/>
<accession>A0A0A8JZS4</accession>
<dbReference type="RefSeq" id="WP_045364372.1">
    <property type="nucleotide sequence ID" value="NZ_AP014648.1"/>
</dbReference>
<reference evidence="1 2" key="1">
    <citation type="submission" date="2014-09" db="EMBL/GenBank/DDBJ databases">
        <title>Genome sequencing of Methyloceanibacter caenitepidi Gela4.</title>
        <authorList>
            <person name="Takeuchi M."/>
            <person name="Susumu S."/>
            <person name="Kamagata Y."/>
            <person name="Oshima K."/>
            <person name="Hattori M."/>
            <person name="Iwasaki W."/>
        </authorList>
    </citation>
    <scope>NUCLEOTIDE SEQUENCE [LARGE SCALE GENOMIC DNA]</scope>
    <source>
        <strain evidence="1 2">Gela4</strain>
    </source>
</reference>
<keyword evidence="2" id="KW-1185">Reference proteome</keyword>
<dbReference type="EMBL" id="AP014648">
    <property type="protein sequence ID" value="BAQ16070.1"/>
    <property type="molecule type" value="Genomic_DNA"/>
</dbReference>
<name>A0A0A8JZS4_9HYPH</name>
<dbReference type="Proteomes" id="UP000031643">
    <property type="component" value="Chromosome"/>
</dbReference>
<gene>
    <name evidence="1" type="ORF">GL4_0607</name>
</gene>
<evidence type="ECO:0000313" key="2">
    <source>
        <dbReference type="Proteomes" id="UP000031643"/>
    </source>
</evidence>
<dbReference type="STRING" id="1384459.GL4_0607"/>
<evidence type="ECO:0000313" key="1">
    <source>
        <dbReference type="EMBL" id="BAQ16070.1"/>
    </source>
</evidence>
<proteinExistence type="predicted"/>
<dbReference type="AlphaFoldDB" id="A0A0A8JZS4"/>
<dbReference type="HOGENOM" id="CLU_2717717_0_0_5"/>
<protein>
    <submittedName>
        <fullName evidence="1">Uncharacterized protein</fullName>
    </submittedName>
</protein>